<dbReference type="OMA" id="CEWERIK"/>
<evidence type="ECO:0000256" key="1">
    <source>
        <dbReference type="SAM" id="SignalP"/>
    </source>
</evidence>
<dbReference type="Gramene" id="KCW82741">
    <property type="protein sequence ID" value="KCW82741"/>
    <property type="gene ID" value="EUGRSUZ_C04116"/>
</dbReference>
<dbReference type="GO" id="GO:0005886">
    <property type="term" value="C:plasma membrane"/>
    <property type="evidence" value="ECO:0000318"/>
    <property type="project" value="GO_Central"/>
</dbReference>
<proteinExistence type="predicted"/>
<dbReference type="EMBL" id="KK198755">
    <property type="protein sequence ID" value="KCW82741.1"/>
    <property type="molecule type" value="Genomic_DNA"/>
</dbReference>
<dbReference type="Gene3D" id="3.80.10.10">
    <property type="entry name" value="Ribonuclease Inhibitor"/>
    <property type="match status" value="2"/>
</dbReference>
<dbReference type="PANTHER" id="PTHR48057">
    <property type="entry name" value="LEUCINE-RICH REPEAT SERINE/THREONINE-PROTEIN KINASE 1"/>
    <property type="match status" value="1"/>
</dbReference>
<dbReference type="InParanoid" id="A0A059CX28"/>
<feature type="signal peptide" evidence="1">
    <location>
        <begin position="1"/>
        <end position="23"/>
    </location>
</feature>
<dbReference type="Pfam" id="PF00560">
    <property type="entry name" value="LRR_1"/>
    <property type="match status" value="4"/>
</dbReference>
<name>A0A059CX28_EUCGR</name>
<reference evidence="2" key="1">
    <citation type="submission" date="2013-07" db="EMBL/GenBank/DDBJ databases">
        <title>The genome of Eucalyptus grandis.</title>
        <authorList>
            <person name="Schmutz J."/>
            <person name="Hayes R."/>
            <person name="Myburg A."/>
            <person name="Tuskan G."/>
            <person name="Grattapaglia D."/>
            <person name="Rokhsar D.S."/>
        </authorList>
    </citation>
    <scope>NUCLEOTIDE SEQUENCE</scope>
    <source>
        <tissue evidence="2">Leaf extractions</tissue>
    </source>
</reference>
<dbReference type="SUPFAM" id="SSF52058">
    <property type="entry name" value="L domain-like"/>
    <property type="match status" value="1"/>
</dbReference>
<feature type="chain" id="PRO_5001570282" description="Leucine-rich repeat-containing N-terminal plant-type domain-containing protein" evidence="1">
    <location>
        <begin position="24"/>
        <end position="233"/>
    </location>
</feature>
<dbReference type="InterPro" id="IPR052595">
    <property type="entry name" value="LRRC69/RLP"/>
</dbReference>
<dbReference type="GO" id="GO:0038023">
    <property type="term" value="F:signaling receptor activity"/>
    <property type="evidence" value="ECO:0000318"/>
    <property type="project" value="GO_Central"/>
</dbReference>
<dbReference type="InterPro" id="IPR001611">
    <property type="entry name" value="Leu-rich_rpt"/>
</dbReference>
<gene>
    <name evidence="2" type="ORF">EUGRSUZ_C04116</name>
</gene>
<accession>A0A059CX28</accession>
<protein>
    <recommendedName>
        <fullName evidence="3">Leucine-rich repeat-containing N-terminal plant-type domain-containing protein</fullName>
    </recommendedName>
</protein>
<organism evidence="2">
    <name type="scientific">Eucalyptus grandis</name>
    <name type="common">Flooded gum</name>
    <dbReference type="NCBI Taxonomy" id="71139"/>
    <lineage>
        <taxon>Eukaryota</taxon>
        <taxon>Viridiplantae</taxon>
        <taxon>Streptophyta</taxon>
        <taxon>Embryophyta</taxon>
        <taxon>Tracheophyta</taxon>
        <taxon>Spermatophyta</taxon>
        <taxon>Magnoliopsida</taxon>
        <taxon>eudicotyledons</taxon>
        <taxon>Gunneridae</taxon>
        <taxon>Pentapetalae</taxon>
        <taxon>rosids</taxon>
        <taxon>malvids</taxon>
        <taxon>Myrtales</taxon>
        <taxon>Myrtaceae</taxon>
        <taxon>Myrtoideae</taxon>
        <taxon>Eucalypteae</taxon>
        <taxon>Eucalyptus</taxon>
    </lineage>
</organism>
<dbReference type="AlphaFoldDB" id="A0A059CX28"/>
<evidence type="ECO:0000313" key="2">
    <source>
        <dbReference type="EMBL" id="KCW82741.1"/>
    </source>
</evidence>
<dbReference type="PANTHER" id="PTHR48057:SF30">
    <property type="entry name" value="DNA-DAMAGE-REPAIR_TOLERATION DRT100-LIKE PROTEIN"/>
    <property type="match status" value="1"/>
</dbReference>
<evidence type="ECO:0008006" key="3">
    <source>
        <dbReference type="Google" id="ProtNLM"/>
    </source>
</evidence>
<keyword evidence="1" id="KW-0732">Signal</keyword>
<sequence length="233" mass="25840">MKNKALWVLVVVWGIACLCGSRGCREQERIALLALNATLDLIYSVDTGGSYFNCCSCEGVECNPTTGRVTKLILFDLRYDRFGSNTWYLNASLLLPFEELKSLDLSNNYLGGWIAPEEPNLLSSRLSQLEVLDLSGNFLDHSIISVLGTIPSLRHLFLQDNNLSGTLHVNESNLLSSRLSKLEVLDLSSNLLDHSIISVLGSIPSLRHLFLQHNNLSGTLHVNGKFLRLILLS</sequence>
<dbReference type="PROSITE" id="PS51257">
    <property type="entry name" value="PROKAR_LIPOPROTEIN"/>
    <property type="match status" value="1"/>
</dbReference>
<dbReference type="InterPro" id="IPR032675">
    <property type="entry name" value="LRR_dom_sf"/>
</dbReference>
<dbReference type="PRINTS" id="PR00019">
    <property type="entry name" value="LEURICHRPT"/>
</dbReference>